<dbReference type="PANTHER" id="PTHR10876">
    <property type="entry name" value="ZINC FINGER PROTEIN ZPR1"/>
    <property type="match status" value="1"/>
</dbReference>
<dbReference type="STRING" id="595528.A0A0D2UAA0"/>
<accession>A0A0D2UAA0</accession>
<dbReference type="InterPro" id="IPR004457">
    <property type="entry name" value="Znf_ZPR1"/>
</dbReference>
<dbReference type="OrthoDB" id="308464at2759"/>
<dbReference type="FunFam" id="2.20.25.420:FF:000001">
    <property type="entry name" value="Zinc finger protein ZPR1"/>
    <property type="match status" value="1"/>
</dbReference>
<comment type="subcellular location">
    <subcellularLocation>
        <location evidence="1">Nucleus</location>
    </subcellularLocation>
</comment>
<comment type="similarity">
    <text evidence="2">Belongs to the ZPR1 family.</text>
</comment>
<dbReference type="OMA" id="FREVVIM"/>
<protein>
    <submittedName>
        <fullName evidence="10">Zinc finger protein</fullName>
    </submittedName>
</protein>
<dbReference type="Gene3D" id="2.60.120.1040">
    <property type="entry name" value="ZPR1, A/B domain"/>
    <property type="match status" value="2"/>
</dbReference>
<dbReference type="Proteomes" id="UP000008743">
    <property type="component" value="Unassembled WGS sequence"/>
</dbReference>
<dbReference type="GO" id="GO:0008270">
    <property type="term" value="F:zinc ion binding"/>
    <property type="evidence" value="ECO:0007669"/>
    <property type="project" value="UniProtKB-KW"/>
</dbReference>
<evidence type="ECO:0000313" key="11">
    <source>
        <dbReference type="Proteomes" id="UP000008743"/>
    </source>
</evidence>
<dbReference type="Gene3D" id="2.20.25.420">
    <property type="entry name" value="ZPR1, zinc finger domain"/>
    <property type="match status" value="2"/>
</dbReference>
<name>A0A0D2UAA0_CAPO3</name>
<dbReference type="eggNOG" id="KOG2703">
    <property type="taxonomic scope" value="Eukaryota"/>
</dbReference>
<dbReference type="SMART" id="SM00709">
    <property type="entry name" value="Zpr1"/>
    <property type="match status" value="2"/>
</dbReference>
<keyword evidence="5" id="KW-0863">Zinc-finger</keyword>
<dbReference type="PhylomeDB" id="A0A0D2UAA0"/>
<evidence type="ECO:0000256" key="4">
    <source>
        <dbReference type="ARBA" id="ARBA00022737"/>
    </source>
</evidence>
<dbReference type="InParanoid" id="A0A0D2UAA0"/>
<evidence type="ECO:0000259" key="9">
    <source>
        <dbReference type="SMART" id="SM00709"/>
    </source>
</evidence>
<dbReference type="RefSeq" id="XP_004363862.1">
    <property type="nucleotide sequence ID" value="XM_004363805.2"/>
</dbReference>
<dbReference type="FunFam" id="2.60.120.1040:FF:000002">
    <property type="entry name" value="zinc finger protein ZPR1"/>
    <property type="match status" value="1"/>
</dbReference>
<organism evidence="10 11">
    <name type="scientific">Capsaspora owczarzaki (strain ATCC 30864)</name>
    <dbReference type="NCBI Taxonomy" id="595528"/>
    <lineage>
        <taxon>Eukaryota</taxon>
        <taxon>Filasterea</taxon>
        <taxon>Capsaspora</taxon>
    </lineage>
</organism>
<evidence type="ECO:0000313" key="10">
    <source>
        <dbReference type="EMBL" id="KJE91981.1"/>
    </source>
</evidence>
<feature type="region of interest" description="Disordered" evidence="8">
    <location>
        <begin position="435"/>
        <end position="458"/>
    </location>
</feature>
<dbReference type="InterPro" id="IPR040141">
    <property type="entry name" value="ZPR1"/>
</dbReference>
<dbReference type="FunFam" id="2.60.120.1040:FF:000001">
    <property type="entry name" value="Zinc finger protein ZPR1"/>
    <property type="match status" value="1"/>
</dbReference>
<sequence length="458" mass="50334">MSVKPGSHAVDPEAAAEPSGPLFKDLRADGEPDITEIESLCVNCEENGTTRLLLTKVPFFREIIIMAFECPHCGFRSNEIQSGGVIQPRGCKTSIRVSTRKDLNREVVKSDSATVSVPELNFEIPASTQRGVLNTVEGLLRKSIEGLAQAQPQRYMVDPETAAKVAEFIGRLESLLDCETPFTFIVDDPAGNSFVENPCAPEKDPTMTVEYYERTAEHNEALGMNVSEQPAPEVDHVGTDEVMVIPSNCNHCQSPVEMRMKNVDIPHFKEVIIMAMNCEACGAKTNEVKTGGAISDKAKRITLHITSADDLSRDMLKSDTASIAIPEIDFESEAGTLGGRFTTIEGLLQQVKDGLSGDNPFAMGDSAVQQHSGDSFGDKMRTFLERLDKVMAGEIDCHFILDDPCGNSYLQNLYAPDADPEMTIEEYERTFEQNEELGLNDMKTEGYEQDDDDVKESA</sequence>
<feature type="compositionally biased region" description="Acidic residues" evidence="8">
    <location>
        <begin position="447"/>
        <end position="458"/>
    </location>
</feature>
<evidence type="ECO:0000256" key="5">
    <source>
        <dbReference type="ARBA" id="ARBA00022771"/>
    </source>
</evidence>
<evidence type="ECO:0000256" key="2">
    <source>
        <dbReference type="ARBA" id="ARBA00008354"/>
    </source>
</evidence>
<dbReference type="InterPro" id="IPR042452">
    <property type="entry name" value="ZPR1_Znf1/2"/>
</dbReference>
<keyword evidence="6" id="KW-0862">Zinc</keyword>
<evidence type="ECO:0000256" key="3">
    <source>
        <dbReference type="ARBA" id="ARBA00022723"/>
    </source>
</evidence>
<dbReference type="InterPro" id="IPR042451">
    <property type="entry name" value="ZPR1_A/B_dom"/>
</dbReference>
<keyword evidence="4" id="KW-0677">Repeat</keyword>
<dbReference type="Pfam" id="PF03367">
    <property type="entry name" value="Zn_ribbon_ZPR1"/>
    <property type="match status" value="2"/>
</dbReference>
<evidence type="ECO:0000256" key="7">
    <source>
        <dbReference type="ARBA" id="ARBA00023242"/>
    </source>
</evidence>
<feature type="domain" description="Zinc finger ZPR1-type" evidence="9">
    <location>
        <begin position="39"/>
        <end position="197"/>
    </location>
</feature>
<evidence type="ECO:0000256" key="1">
    <source>
        <dbReference type="ARBA" id="ARBA00004123"/>
    </source>
</evidence>
<evidence type="ECO:0000256" key="8">
    <source>
        <dbReference type="SAM" id="MobiDB-lite"/>
    </source>
</evidence>
<keyword evidence="11" id="KW-1185">Reference proteome</keyword>
<dbReference type="Pfam" id="PF22794">
    <property type="entry name" value="jr-ZPR1"/>
    <property type="match status" value="2"/>
</dbReference>
<keyword evidence="3" id="KW-0479">Metal-binding</keyword>
<gene>
    <name evidence="10" type="ORF">CAOG_003023</name>
</gene>
<dbReference type="FunFam" id="2.20.25.420:FF:000002">
    <property type="entry name" value="Zinc finger protein ZPR1"/>
    <property type="match status" value="1"/>
</dbReference>
<reference evidence="11" key="1">
    <citation type="submission" date="2011-02" db="EMBL/GenBank/DDBJ databases">
        <title>The Genome Sequence of Capsaspora owczarzaki ATCC 30864.</title>
        <authorList>
            <person name="Russ C."/>
            <person name="Cuomo C."/>
            <person name="Burger G."/>
            <person name="Gray M.W."/>
            <person name="Holland P.W.H."/>
            <person name="King N."/>
            <person name="Lang F.B.F."/>
            <person name="Roger A.J."/>
            <person name="Ruiz-Trillo I."/>
            <person name="Young S.K."/>
            <person name="Zeng Q."/>
            <person name="Gargeya S."/>
            <person name="Alvarado L."/>
            <person name="Berlin A."/>
            <person name="Chapman S.B."/>
            <person name="Chen Z."/>
            <person name="Freedman E."/>
            <person name="Gellesch M."/>
            <person name="Goldberg J."/>
            <person name="Griggs A."/>
            <person name="Gujja S."/>
            <person name="Heilman E."/>
            <person name="Heiman D."/>
            <person name="Howarth C."/>
            <person name="Mehta T."/>
            <person name="Neiman D."/>
            <person name="Pearson M."/>
            <person name="Roberts A."/>
            <person name="Saif S."/>
            <person name="Shea T."/>
            <person name="Shenoy N."/>
            <person name="Sisk P."/>
            <person name="Stolte C."/>
            <person name="Sykes S."/>
            <person name="White J."/>
            <person name="Yandava C."/>
            <person name="Haas B."/>
            <person name="Nusbaum C."/>
            <person name="Birren B."/>
        </authorList>
    </citation>
    <scope>NUCLEOTIDE SEQUENCE</scope>
    <source>
        <strain evidence="11">ATCC 30864</strain>
    </source>
</reference>
<dbReference type="AlphaFoldDB" id="A0A0D2UAA0"/>
<evidence type="ECO:0000256" key="6">
    <source>
        <dbReference type="ARBA" id="ARBA00022833"/>
    </source>
</evidence>
<feature type="domain" description="Zinc finger ZPR1-type" evidence="9">
    <location>
        <begin position="247"/>
        <end position="412"/>
    </location>
</feature>
<keyword evidence="7" id="KW-0539">Nucleus</keyword>
<dbReference type="NCBIfam" id="TIGR00310">
    <property type="entry name" value="ZPR1_znf"/>
    <property type="match status" value="2"/>
</dbReference>
<dbReference type="GO" id="GO:0005634">
    <property type="term" value="C:nucleus"/>
    <property type="evidence" value="ECO:0007669"/>
    <property type="project" value="UniProtKB-SubCell"/>
</dbReference>
<dbReference type="InterPro" id="IPR056180">
    <property type="entry name" value="ZPR1_jr_dom"/>
</dbReference>
<dbReference type="FunCoup" id="A0A0D2UAA0">
    <property type="interactions" value="725"/>
</dbReference>
<proteinExistence type="inferred from homology"/>
<dbReference type="PANTHER" id="PTHR10876:SF0">
    <property type="entry name" value="ZINC FINGER PROTEIN ZPR1"/>
    <property type="match status" value="1"/>
</dbReference>
<dbReference type="EMBL" id="KE346363">
    <property type="protein sequence ID" value="KJE91981.1"/>
    <property type="molecule type" value="Genomic_DNA"/>
</dbReference>
<feature type="region of interest" description="Disordered" evidence="8">
    <location>
        <begin position="1"/>
        <end position="27"/>
    </location>
</feature>